<dbReference type="SUPFAM" id="SSF49452">
    <property type="entry name" value="Starch-binding domain-like"/>
    <property type="match status" value="1"/>
</dbReference>
<dbReference type="GO" id="GO:2001070">
    <property type="term" value="F:starch binding"/>
    <property type="evidence" value="ECO:0007669"/>
    <property type="project" value="InterPro"/>
</dbReference>
<sequence>MESLTGLSIKGVCLDKVLDKHKVLSLSKKSEICFLGLSIFKIVHVTSCSVQHKTIQPIFCASDSQIHTQSEETETTDTNQSKPVRVKFQLNKECSFGQHFYLVGDDPMLGLWDPSNAVRLEWSEGHVWNVELDIPSGKTISYKFIMTVDNETILWQQGPDRILQTWETKNTITVSEDWDNAELQTIVEEEPGAEQSAVSPEILIAENLVPQSVVDLEDDVNEGKTNDVLAIVADNITEVNEDVSTGQNEDVSTGQNEETTMEAKAIDKNGVASIDGVLSSQNESILVADERVPVLVPGLTQVLTSEVHTDKVVAESSLGSNSEELNEVHMEKVVAEGSVGSKSEEFNVTELSIKEDITHPPVKVKINVKQEVRRGDEDIEKSELVEGGEDWSNGKAMEENVFVSDMQGGKKKLLKFFASLGFFKVELEG</sequence>
<dbReference type="InterPro" id="IPR013784">
    <property type="entry name" value="Carb-bd-like_fold"/>
</dbReference>
<protein>
    <recommendedName>
        <fullName evidence="1">CBM20 domain-containing protein</fullName>
    </recommendedName>
</protein>
<dbReference type="Proteomes" id="UP001371456">
    <property type="component" value="Unassembled WGS sequence"/>
</dbReference>
<dbReference type="Gene3D" id="2.60.40.10">
    <property type="entry name" value="Immunoglobulins"/>
    <property type="match status" value="1"/>
</dbReference>
<dbReference type="InterPro" id="IPR002044">
    <property type="entry name" value="CBM20"/>
</dbReference>
<dbReference type="SMART" id="SM01065">
    <property type="entry name" value="CBM_2"/>
    <property type="match status" value="1"/>
</dbReference>
<dbReference type="AlphaFoldDB" id="A0AAN8Y4N8"/>
<accession>A0AAN8Y4N8</accession>
<dbReference type="CDD" id="cd05467">
    <property type="entry name" value="CBM20"/>
    <property type="match status" value="1"/>
</dbReference>
<proteinExistence type="predicted"/>
<dbReference type="GO" id="GO:0016020">
    <property type="term" value="C:membrane"/>
    <property type="evidence" value="ECO:0007669"/>
    <property type="project" value="TreeGrafter"/>
</dbReference>
<dbReference type="PROSITE" id="PS51166">
    <property type="entry name" value="CBM20"/>
    <property type="match status" value="1"/>
</dbReference>
<evidence type="ECO:0000313" key="2">
    <source>
        <dbReference type="EMBL" id="KAK6779154.1"/>
    </source>
</evidence>
<comment type="caution">
    <text evidence="2">The sequence shown here is derived from an EMBL/GenBank/DDBJ whole genome shotgun (WGS) entry which is preliminary data.</text>
</comment>
<evidence type="ECO:0000259" key="1">
    <source>
        <dbReference type="PROSITE" id="PS51166"/>
    </source>
</evidence>
<dbReference type="FunFam" id="2.60.40.10:FF:000552">
    <property type="entry name" value="Related to glucoamylase"/>
    <property type="match status" value="1"/>
</dbReference>
<organism evidence="2 3">
    <name type="scientific">Solanum bulbocastanum</name>
    <name type="common">Wild potato</name>
    <dbReference type="NCBI Taxonomy" id="147425"/>
    <lineage>
        <taxon>Eukaryota</taxon>
        <taxon>Viridiplantae</taxon>
        <taxon>Streptophyta</taxon>
        <taxon>Embryophyta</taxon>
        <taxon>Tracheophyta</taxon>
        <taxon>Spermatophyta</taxon>
        <taxon>Magnoliopsida</taxon>
        <taxon>eudicotyledons</taxon>
        <taxon>Gunneridae</taxon>
        <taxon>Pentapetalae</taxon>
        <taxon>asterids</taxon>
        <taxon>lamiids</taxon>
        <taxon>Solanales</taxon>
        <taxon>Solanaceae</taxon>
        <taxon>Solanoideae</taxon>
        <taxon>Solaneae</taxon>
        <taxon>Solanum</taxon>
    </lineage>
</organism>
<dbReference type="EMBL" id="JBANQN010000009">
    <property type="protein sequence ID" value="KAK6779154.1"/>
    <property type="molecule type" value="Genomic_DNA"/>
</dbReference>
<dbReference type="InterPro" id="IPR013783">
    <property type="entry name" value="Ig-like_fold"/>
</dbReference>
<keyword evidence="3" id="KW-1185">Reference proteome</keyword>
<dbReference type="PANTHER" id="PTHR15048">
    <property type="entry name" value="STARCH-BINDING DOMAIN-CONTAINING PROTEIN 1"/>
    <property type="match status" value="1"/>
</dbReference>
<evidence type="ECO:0000313" key="3">
    <source>
        <dbReference type="Proteomes" id="UP001371456"/>
    </source>
</evidence>
<gene>
    <name evidence="2" type="ORF">RDI58_021338</name>
</gene>
<reference evidence="2 3" key="1">
    <citation type="submission" date="2024-02" db="EMBL/GenBank/DDBJ databases">
        <title>de novo genome assembly of Solanum bulbocastanum strain 11H21.</title>
        <authorList>
            <person name="Hosaka A.J."/>
        </authorList>
    </citation>
    <scope>NUCLEOTIDE SEQUENCE [LARGE SCALE GENOMIC DNA]</scope>
    <source>
        <tissue evidence="2">Young leaves</tissue>
    </source>
</reference>
<name>A0AAN8Y4N8_SOLBU</name>
<dbReference type="PANTHER" id="PTHR15048:SF0">
    <property type="entry name" value="STARCH-BINDING DOMAIN-CONTAINING PROTEIN 1"/>
    <property type="match status" value="1"/>
</dbReference>
<dbReference type="Pfam" id="PF00686">
    <property type="entry name" value="CBM_20"/>
    <property type="match status" value="1"/>
</dbReference>
<feature type="domain" description="CBM20" evidence="1">
    <location>
        <begin position="78"/>
        <end position="180"/>
    </location>
</feature>